<evidence type="ECO:0000256" key="2">
    <source>
        <dbReference type="SAM" id="Phobius"/>
    </source>
</evidence>
<dbReference type="PANTHER" id="PTHR46599:SF3">
    <property type="entry name" value="PIGGYBAC TRANSPOSABLE ELEMENT-DERIVED PROTEIN 4"/>
    <property type="match status" value="1"/>
</dbReference>
<evidence type="ECO:0000313" key="3">
    <source>
        <dbReference type="EMBL" id="POM60121.1"/>
    </source>
</evidence>
<accession>A0A2P4X3J9</accession>
<keyword evidence="4" id="KW-1185">Reference proteome</keyword>
<dbReference type="AlphaFoldDB" id="A0A2P4X3J9"/>
<keyword evidence="2" id="KW-0812">Transmembrane</keyword>
<evidence type="ECO:0000256" key="1">
    <source>
        <dbReference type="SAM" id="MobiDB-lite"/>
    </source>
</evidence>
<dbReference type="Proteomes" id="UP000237271">
    <property type="component" value="Unassembled WGS sequence"/>
</dbReference>
<dbReference type="EMBL" id="NCKW01016934">
    <property type="protein sequence ID" value="POM60121.1"/>
    <property type="molecule type" value="Genomic_DNA"/>
</dbReference>
<feature type="compositionally biased region" description="Polar residues" evidence="1">
    <location>
        <begin position="85"/>
        <end position="100"/>
    </location>
</feature>
<reference evidence="3 4" key="1">
    <citation type="journal article" date="2017" name="Genome Biol. Evol.">
        <title>Phytophthora megakarya and P. palmivora, closely related causal agents of cacao black pod rot, underwent increases in genome sizes and gene numbers by different mechanisms.</title>
        <authorList>
            <person name="Ali S.S."/>
            <person name="Shao J."/>
            <person name="Lary D.J."/>
            <person name="Kronmiller B."/>
            <person name="Shen D."/>
            <person name="Strem M.D."/>
            <person name="Amoako-Attah I."/>
            <person name="Akrofi A.Y."/>
            <person name="Begoude B.A."/>
            <person name="Ten Hoopen G.M."/>
            <person name="Coulibaly K."/>
            <person name="Kebe B.I."/>
            <person name="Melnick R.L."/>
            <person name="Guiltinan M.J."/>
            <person name="Tyler B.M."/>
            <person name="Meinhardt L.W."/>
            <person name="Bailey B.A."/>
        </authorList>
    </citation>
    <scope>NUCLEOTIDE SEQUENCE [LARGE SCALE GENOMIC DNA]</scope>
    <source>
        <strain evidence="4">sbr112.9</strain>
    </source>
</reference>
<feature type="compositionally biased region" description="Basic and acidic residues" evidence="1">
    <location>
        <begin position="115"/>
        <end position="124"/>
    </location>
</feature>
<organism evidence="3 4">
    <name type="scientific">Phytophthora palmivora</name>
    <dbReference type="NCBI Taxonomy" id="4796"/>
    <lineage>
        <taxon>Eukaryota</taxon>
        <taxon>Sar</taxon>
        <taxon>Stramenopiles</taxon>
        <taxon>Oomycota</taxon>
        <taxon>Peronosporomycetes</taxon>
        <taxon>Peronosporales</taxon>
        <taxon>Peronosporaceae</taxon>
        <taxon>Phytophthora</taxon>
    </lineage>
</organism>
<feature type="transmembrane region" description="Helical" evidence="2">
    <location>
        <begin position="26"/>
        <end position="46"/>
    </location>
</feature>
<keyword evidence="2" id="KW-0472">Membrane</keyword>
<dbReference type="OrthoDB" id="117643at2759"/>
<evidence type="ECO:0000313" key="4">
    <source>
        <dbReference type="Proteomes" id="UP000237271"/>
    </source>
</evidence>
<keyword evidence="2" id="KW-1133">Transmembrane helix</keyword>
<feature type="region of interest" description="Disordered" evidence="1">
    <location>
        <begin position="85"/>
        <end position="124"/>
    </location>
</feature>
<dbReference type="PANTHER" id="PTHR46599">
    <property type="entry name" value="PIGGYBAC TRANSPOSABLE ELEMENT-DERIVED PROTEIN 4"/>
    <property type="match status" value="1"/>
</dbReference>
<evidence type="ECO:0008006" key="5">
    <source>
        <dbReference type="Google" id="ProtNLM"/>
    </source>
</evidence>
<comment type="caution">
    <text evidence="3">The sequence shown here is derived from an EMBL/GenBank/DDBJ whole genome shotgun (WGS) entry which is preliminary data.</text>
</comment>
<gene>
    <name evidence="3" type="ORF">PHPALM_31063</name>
</gene>
<proteinExistence type="predicted"/>
<protein>
    <recommendedName>
        <fullName evidence="5">PiggyBac transposable element-derived protein domain-containing protein</fullName>
    </recommendedName>
</protein>
<name>A0A2P4X3J9_9STRA</name>
<sequence>MGGVDVHDQLRLQRYSLQLAVRFKKYYKSLFLGFVDLAIVNAFVVYNRARTAANKPKVLHIDFLKQLHLELCQLSECDWTALQRTRGQNLTPSKQRSAGSSMHMPVKTKDKRKGNKEGSQKSRQ</sequence>